<accession>A0A915NKG7</accession>
<keyword evidence="2" id="KW-1185">Reference proteome</keyword>
<dbReference type="Proteomes" id="UP000887560">
    <property type="component" value="Unplaced"/>
</dbReference>
<feature type="region of interest" description="Disordered" evidence="1">
    <location>
        <begin position="128"/>
        <end position="172"/>
    </location>
</feature>
<name>A0A915NKG7_9BILA</name>
<feature type="compositionally biased region" description="Basic and acidic residues" evidence="1">
    <location>
        <begin position="142"/>
        <end position="154"/>
    </location>
</feature>
<feature type="compositionally biased region" description="Basic and acidic residues" evidence="1">
    <location>
        <begin position="163"/>
        <end position="172"/>
    </location>
</feature>
<reference evidence="3" key="1">
    <citation type="submission" date="2022-11" db="UniProtKB">
        <authorList>
            <consortium name="WormBaseParasite"/>
        </authorList>
    </citation>
    <scope>IDENTIFICATION</scope>
</reference>
<dbReference type="AlphaFoldDB" id="A0A915NKG7"/>
<sequence length="172" mass="20442">MGEVELINLGKLSKQQRLTKDNNNINILERISEKEECFYENNKENIFWIEHSQKLLNNEQFIKRKFIFDKMGEKKNILIEKELLSNIHEFCNEINNNPNYKENLTKFKNHLINERKYYGIKITSNQQINNKIPPSESSPLKEAGKSLKEIEDSKNNNLNQTKENNEKQIMKV</sequence>
<proteinExistence type="predicted"/>
<dbReference type="WBParaSite" id="scf7180000417694.g1652">
    <property type="protein sequence ID" value="scf7180000417694.g1652"/>
    <property type="gene ID" value="scf7180000417694.g1652"/>
</dbReference>
<organism evidence="2 3">
    <name type="scientific">Meloidogyne floridensis</name>
    <dbReference type="NCBI Taxonomy" id="298350"/>
    <lineage>
        <taxon>Eukaryota</taxon>
        <taxon>Metazoa</taxon>
        <taxon>Ecdysozoa</taxon>
        <taxon>Nematoda</taxon>
        <taxon>Chromadorea</taxon>
        <taxon>Rhabditida</taxon>
        <taxon>Tylenchina</taxon>
        <taxon>Tylenchomorpha</taxon>
        <taxon>Tylenchoidea</taxon>
        <taxon>Meloidogynidae</taxon>
        <taxon>Meloidogyninae</taxon>
        <taxon>Meloidogyne</taxon>
    </lineage>
</organism>
<evidence type="ECO:0000313" key="2">
    <source>
        <dbReference type="Proteomes" id="UP000887560"/>
    </source>
</evidence>
<evidence type="ECO:0000313" key="3">
    <source>
        <dbReference type="WBParaSite" id="scf7180000417694.g1652"/>
    </source>
</evidence>
<protein>
    <submittedName>
        <fullName evidence="3">Uncharacterized protein</fullName>
    </submittedName>
</protein>
<feature type="compositionally biased region" description="Polar residues" evidence="1">
    <location>
        <begin position="128"/>
        <end position="138"/>
    </location>
</feature>
<evidence type="ECO:0000256" key="1">
    <source>
        <dbReference type="SAM" id="MobiDB-lite"/>
    </source>
</evidence>